<proteinExistence type="predicted"/>
<accession>A0A5C5XGA9</accession>
<feature type="domain" description="CHAT" evidence="1">
    <location>
        <begin position="777"/>
        <end position="1065"/>
    </location>
</feature>
<reference evidence="2 3" key="1">
    <citation type="submission" date="2019-02" db="EMBL/GenBank/DDBJ databases">
        <title>Deep-cultivation of Planctomycetes and their phenomic and genomic characterization uncovers novel biology.</title>
        <authorList>
            <person name="Wiegand S."/>
            <person name="Jogler M."/>
            <person name="Boedeker C."/>
            <person name="Pinto D."/>
            <person name="Vollmers J."/>
            <person name="Rivas-Marin E."/>
            <person name="Kohn T."/>
            <person name="Peeters S.H."/>
            <person name="Heuer A."/>
            <person name="Rast P."/>
            <person name="Oberbeckmann S."/>
            <person name="Bunk B."/>
            <person name="Jeske O."/>
            <person name="Meyerdierks A."/>
            <person name="Storesund J.E."/>
            <person name="Kallscheuer N."/>
            <person name="Luecker S."/>
            <person name="Lage O.M."/>
            <person name="Pohl T."/>
            <person name="Merkel B.J."/>
            <person name="Hornburger P."/>
            <person name="Mueller R.-W."/>
            <person name="Bruemmer F."/>
            <person name="Labrenz M."/>
            <person name="Spormann A.M."/>
            <person name="Op Den Camp H."/>
            <person name="Overmann J."/>
            <person name="Amann R."/>
            <person name="Jetten M.S.M."/>
            <person name="Mascher T."/>
            <person name="Medema M.H."/>
            <person name="Devos D.P."/>
            <person name="Kaster A.-K."/>
            <person name="Ovreas L."/>
            <person name="Rohde M."/>
            <person name="Galperin M.Y."/>
            <person name="Jogler C."/>
        </authorList>
    </citation>
    <scope>NUCLEOTIDE SEQUENCE [LARGE SCALE GENOMIC DNA]</scope>
    <source>
        <strain evidence="2 3">Pan54</strain>
    </source>
</reference>
<comment type="caution">
    <text evidence="2">The sequence shown here is derived from an EMBL/GenBank/DDBJ whole genome shotgun (WGS) entry which is preliminary data.</text>
</comment>
<evidence type="ECO:0000313" key="2">
    <source>
        <dbReference type="EMBL" id="TWT60882.1"/>
    </source>
</evidence>
<dbReference type="OrthoDB" id="9787760at2"/>
<dbReference type="AlphaFoldDB" id="A0A5C5XGA9"/>
<evidence type="ECO:0000313" key="3">
    <source>
        <dbReference type="Proteomes" id="UP000316095"/>
    </source>
</evidence>
<dbReference type="RefSeq" id="WP_146502939.1">
    <property type="nucleotide sequence ID" value="NZ_SJPG01000001.1"/>
</dbReference>
<protein>
    <submittedName>
        <fullName evidence="2">CHAT domain protein</fullName>
    </submittedName>
</protein>
<evidence type="ECO:0000259" key="1">
    <source>
        <dbReference type="Pfam" id="PF12770"/>
    </source>
</evidence>
<name>A0A5C5XGA9_9PLAN</name>
<keyword evidence="3" id="KW-1185">Reference proteome</keyword>
<dbReference type="EMBL" id="SJPG01000001">
    <property type="protein sequence ID" value="TWT60882.1"/>
    <property type="molecule type" value="Genomic_DNA"/>
</dbReference>
<dbReference type="Pfam" id="PF12770">
    <property type="entry name" value="CHAT"/>
    <property type="match status" value="1"/>
</dbReference>
<dbReference type="InterPro" id="IPR024983">
    <property type="entry name" value="CHAT_dom"/>
</dbReference>
<sequence length="1067" mass="119446">MNVFSRLQNDCNTFGLILICEIIFLSSTITETRAADPVQAMIITLNDHAELTVDATRLRTYRTPESVQAMVVWNDVQTEAWTILEPEQLWTKPVNLTMRSNPFANAANRSSGKERSPGSGIGLQSNIIDQLRGRIIYRNGSNDFLTPHNGFLLTSQLTIRRIAKEGQDSYPENTAEISQRNQLLLRIMLPEGQAVIKWSEIADLPPNLKAGLPVGEYELAIQGQPQRVHFTIVDETVRSYIDAQLHRLEEQLKSAPKSLYLELATQTLLHQPEISGYLGEQQPIAFPADVLDLLDQFPENELTAHLKEVQQSVCNQLQQVDTKQKAEAQVTGINKIDTARSLMLSGEWEEALELLKDPELQNEPRSHGLALLYQASVLSEFSASQASDVSKLYQQAIALLASSSSFSDQFRAHNNFAGFLLNHTIDCVHNHAFRIITGEKNPLFTALYHWKLAEHHFLKASHLAQQMDQNDRVAVLLNRARLCLVLADIIFTMDVEEGGQRKFQLAETAAYDQSDRILSELDQIMDSSKLEPVLLASIYELKAEISFKRNGNSQALEFAQKSQLAYLEAGSLMGVESIQRMLSSIALHAIDSKHNPEQVDVAISHLKVSQVISEFLEHRVPDDKMGQSQAGFHARRAYVSQQLSELLANQGQHKAALEYLETAKAGALRQALMASRISTDGLNQQEIGFESILENWPTEQSALVYRIGPSVVHVFLVDSSGRVTSTVVRDSNGQSVTPRQLVFFVQDCLQSIEGESERMRLRIERNNGFDHSWQLKLSTLYEMLIPQSVRPALANSKTVVIVPHHILHYLPFAALVQEMDRTQNGPYNVPRPQFFIDGPFDLLYAPSLTSWAILGQTPLPPIQNVRAMGIQQFADAPALPGVSLELANLKSAFKERVRQVVLDENADKKTMQQLMARPGLLLLATHGLNEPDQPLNSHLLCYRDQEQLTARDIYESSVNANIIILSACYSGLADRSPLPGDDLFGLQRALLQNGGQVVISGQWDVFDGTAPVILQDVFEQMASSHKPSTALAFAQRKFLNNLRKSDQIELYLHPYFWAMYTVSGNDR</sequence>
<organism evidence="2 3">
    <name type="scientific">Rubinisphaera italica</name>
    <dbReference type="NCBI Taxonomy" id="2527969"/>
    <lineage>
        <taxon>Bacteria</taxon>
        <taxon>Pseudomonadati</taxon>
        <taxon>Planctomycetota</taxon>
        <taxon>Planctomycetia</taxon>
        <taxon>Planctomycetales</taxon>
        <taxon>Planctomycetaceae</taxon>
        <taxon>Rubinisphaera</taxon>
    </lineage>
</organism>
<dbReference type="Proteomes" id="UP000316095">
    <property type="component" value="Unassembled WGS sequence"/>
</dbReference>
<gene>
    <name evidence="2" type="ORF">Pan54_16130</name>
</gene>